<dbReference type="Proteomes" id="UP000734343">
    <property type="component" value="Unassembled WGS sequence"/>
</dbReference>
<accession>A0ABS6LQZ4</accession>
<dbReference type="RefSeq" id="WP_217172167.1">
    <property type="nucleotide sequence ID" value="NZ_JAFMOW010000053.1"/>
</dbReference>
<keyword evidence="2" id="KW-1185">Reference proteome</keyword>
<reference evidence="1 2" key="1">
    <citation type="submission" date="2021-03" db="EMBL/GenBank/DDBJ databases">
        <title>Five novel Rahnella species.</title>
        <authorList>
            <person name="Brady C."/>
            <person name="Asselin J."/>
            <person name="Beer S."/>
            <person name="Bruberg M.B."/>
            <person name="Crampton B."/>
            <person name="Venter S."/>
            <person name="Arnold D."/>
            <person name="Denman S."/>
        </authorList>
    </citation>
    <scope>NUCLEOTIDE SEQUENCE [LARGE SCALE GENOMIC DNA]</scope>
    <source>
        <strain evidence="1 2">H11b</strain>
    </source>
</reference>
<proteinExistence type="predicted"/>
<gene>
    <name evidence="1" type="ORF">J1778_04475</name>
</gene>
<comment type="caution">
    <text evidence="1">The sequence shown here is derived from an EMBL/GenBank/DDBJ whole genome shotgun (WGS) entry which is preliminary data.</text>
</comment>
<protein>
    <submittedName>
        <fullName evidence="1">Uncharacterized protein</fullName>
    </submittedName>
</protein>
<evidence type="ECO:0000313" key="2">
    <source>
        <dbReference type="Proteomes" id="UP000734343"/>
    </source>
</evidence>
<name>A0ABS6LQZ4_9GAMM</name>
<evidence type="ECO:0000313" key="1">
    <source>
        <dbReference type="EMBL" id="MBU9854538.1"/>
    </source>
</evidence>
<dbReference type="EMBL" id="JAFMOW010000053">
    <property type="protein sequence ID" value="MBU9854538.1"/>
    <property type="molecule type" value="Genomic_DNA"/>
</dbReference>
<organism evidence="1 2">
    <name type="scientific">Rahnella bonaserana</name>
    <dbReference type="NCBI Taxonomy" id="2816248"/>
    <lineage>
        <taxon>Bacteria</taxon>
        <taxon>Pseudomonadati</taxon>
        <taxon>Pseudomonadota</taxon>
        <taxon>Gammaproteobacteria</taxon>
        <taxon>Enterobacterales</taxon>
        <taxon>Yersiniaceae</taxon>
        <taxon>Rahnella</taxon>
    </lineage>
</organism>
<sequence length="124" mass="13620">MKVSVSQLHWAIKTDQEYFGFSISVITYRAAPKPLKRGKCFSPFGFPLAVSTRASLAGYVSATIATGWKSCRFAVPSVRATTRAKRRTVLRLSSGGILEPASGFDFTTSLSLFFKMLRAIQKSC</sequence>